<keyword evidence="1" id="KW-0863">Zinc-finger</keyword>
<keyword evidence="5" id="KW-1185">Reference proteome</keyword>
<dbReference type="Proteomes" id="UP000823399">
    <property type="component" value="Unassembled WGS sequence"/>
</dbReference>
<dbReference type="RefSeq" id="XP_041284117.1">
    <property type="nucleotide sequence ID" value="XM_041444427.1"/>
</dbReference>
<accession>A0A9P7EQ57</accession>
<proteinExistence type="predicted"/>
<keyword evidence="1" id="KW-0479">Metal-binding</keyword>
<sequence>MAAISLDRRIVKEGAFAHSLPRGTLRQDTASKSQFCVCPSCKGKMILPEDYSVFDILNVFRCRLFISRSDLVGHTVMATKSEMGQFTWLTLRPVYHSMVVKTALCTLFGDHYYPRLVDKIKSVLFVYLLEVANEEAPDAFFALEKGSTTHNRANREKKRLARKHSRAAKRERTRILEKGGHVAVALRRDPTVDPLACPSCAKTFRSRKQLKKHTCKKSAEDPPSAANIDSTEGPAVTVPSQDVSVAVEAESSGSVPVLAIPQVPEGPVRQEALESHTAPHFAVWARENGVPRVCEDCEANAVSVVLHGNYETACYLKCFLHDRGRGSRWGSDYDW</sequence>
<evidence type="ECO:0000256" key="1">
    <source>
        <dbReference type="PROSITE-ProRule" id="PRU00042"/>
    </source>
</evidence>
<feature type="region of interest" description="Disordered" evidence="2">
    <location>
        <begin position="211"/>
        <end position="236"/>
    </location>
</feature>
<dbReference type="EMBL" id="JABBWM010000580">
    <property type="protein sequence ID" value="KAG2080167.1"/>
    <property type="molecule type" value="Genomic_DNA"/>
</dbReference>
<dbReference type="PROSITE" id="PS50157">
    <property type="entry name" value="ZINC_FINGER_C2H2_2"/>
    <property type="match status" value="1"/>
</dbReference>
<evidence type="ECO:0000313" key="4">
    <source>
        <dbReference type="EMBL" id="KAG2080167.1"/>
    </source>
</evidence>
<dbReference type="AlphaFoldDB" id="A0A9P7EQ57"/>
<dbReference type="GO" id="GO:0008270">
    <property type="term" value="F:zinc ion binding"/>
    <property type="evidence" value="ECO:0007669"/>
    <property type="project" value="UniProtKB-KW"/>
</dbReference>
<keyword evidence="1" id="KW-0862">Zinc</keyword>
<dbReference type="GeneID" id="64706686"/>
<evidence type="ECO:0000256" key="2">
    <source>
        <dbReference type="SAM" id="MobiDB-lite"/>
    </source>
</evidence>
<gene>
    <name evidence="4" type="ORF">F5147DRAFT_842846</name>
</gene>
<feature type="domain" description="C2H2-type" evidence="3">
    <location>
        <begin position="195"/>
        <end position="222"/>
    </location>
</feature>
<evidence type="ECO:0000313" key="5">
    <source>
        <dbReference type="Proteomes" id="UP000823399"/>
    </source>
</evidence>
<name>A0A9P7EQ57_9AGAM</name>
<reference evidence="4" key="1">
    <citation type="journal article" date="2020" name="New Phytol.">
        <title>Comparative genomics reveals dynamic genome evolution in host specialist ectomycorrhizal fungi.</title>
        <authorList>
            <person name="Lofgren L.A."/>
            <person name="Nguyen N.H."/>
            <person name="Vilgalys R."/>
            <person name="Ruytinx J."/>
            <person name="Liao H.L."/>
            <person name="Branco S."/>
            <person name="Kuo A."/>
            <person name="LaButti K."/>
            <person name="Lipzen A."/>
            <person name="Andreopoulos W."/>
            <person name="Pangilinan J."/>
            <person name="Riley R."/>
            <person name="Hundley H."/>
            <person name="Na H."/>
            <person name="Barry K."/>
            <person name="Grigoriev I.V."/>
            <person name="Stajich J.E."/>
            <person name="Kennedy P.G."/>
        </authorList>
    </citation>
    <scope>NUCLEOTIDE SEQUENCE</scope>
    <source>
        <strain evidence="4">FC423</strain>
    </source>
</reference>
<organism evidence="4 5">
    <name type="scientific">Suillus discolor</name>
    <dbReference type="NCBI Taxonomy" id="1912936"/>
    <lineage>
        <taxon>Eukaryota</taxon>
        <taxon>Fungi</taxon>
        <taxon>Dikarya</taxon>
        <taxon>Basidiomycota</taxon>
        <taxon>Agaricomycotina</taxon>
        <taxon>Agaricomycetes</taxon>
        <taxon>Agaricomycetidae</taxon>
        <taxon>Boletales</taxon>
        <taxon>Suillineae</taxon>
        <taxon>Suillaceae</taxon>
        <taxon>Suillus</taxon>
    </lineage>
</organism>
<dbReference type="OrthoDB" id="2676009at2759"/>
<evidence type="ECO:0000259" key="3">
    <source>
        <dbReference type="PROSITE" id="PS50157"/>
    </source>
</evidence>
<dbReference type="InterPro" id="IPR013087">
    <property type="entry name" value="Znf_C2H2_type"/>
</dbReference>
<protein>
    <recommendedName>
        <fullName evidence="3">C2H2-type domain-containing protein</fullName>
    </recommendedName>
</protein>
<comment type="caution">
    <text evidence="4">The sequence shown here is derived from an EMBL/GenBank/DDBJ whole genome shotgun (WGS) entry which is preliminary data.</text>
</comment>